<name>A0A1X7TY82_AMPQE</name>
<reference evidence="2" key="1">
    <citation type="journal article" date="2010" name="Nature">
        <title>The Amphimedon queenslandica genome and the evolution of animal complexity.</title>
        <authorList>
            <person name="Srivastava M."/>
            <person name="Simakov O."/>
            <person name="Chapman J."/>
            <person name="Fahey B."/>
            <person name="Gauthier M.E."/>
            <person name="Mitros T."/>
            <person name="Richards G.S."/>
            <person name="Conaco C."/>
            <person name="Dacre M."/>
            <person name="Hellsten U."/>
            <person name="Larroux C."/>
            <person name="Putnam N.H."/>
            <person name="Stanke M."/>
            <person name="Adamska M."/>
            <person name="Darling A."/>
            <person name="Degnan S.M."/>
            <person name="Oakley T.H."/>
            <person name="Plachetzki D.C."/>
            <person name="Zhai Y."/>
            <person name="Adamski M."/>
            <person name="Calcino A."/>
            <person name="Cummins S.F."/>
            <person name="Goodstein D.M."/>
            <person name="Harris C."/>
            <person name="Jackson D.J."/>
            <person name="Leys S.P."/>
            <person name="Shu S."/>
            <person name="Woodcroft B.J."/>
            <person name="Vervoort M."/>
            <person name="Kosik K.S."/>
            <person name="Manning G."/>
            <person name="Degnan B.M."/>
            <person name="Rokhsar D.S."/>
        </authorList>
    </citation>
    <scope>NUCLEOTIDE SEQUENCE [LARGE SCALE GENOMIC DNA]</scope>
</reference>
<dbReference type="OrthoDB" id="100767at2759"/>
<protein>
    <submittedName>
        <fullName evidence="1">Uncharacterized protein</fullName>
    </submittedName>
</protein>
<dbReference type="Gene3D" id="1.10.533.10">
    <property type="entry name" value="Death Domain, Fas"/>
    <property type="match status" value="1"/>
</dbReference>
<keyword evidence="2" id="KW-1185">Reference proteome</keyword>
<dbReference type="AlphaFoldDB" id="A0A1X7TY82"/>
<sequence length="655" mass="75758">MQLSEKWVYIVDSGGQPAYQELLPVFIRAASLNIITLDISKGIDEEFEFMYRINGREFPCDGGVKYTNRKIFNSVVSSASVQKPINIPFVKHQSKHSMSFVLGTHYDVMFERADKNDPMEEVKEMNSNLMSAVPHLRKHIITNVHKNSIIYPVNTMEEDSDKRKKISEEILEKMSKCTEVTIEIELPMRCFVFELYLEEKAQSKGFVTKTEAIKDCKRYLYMNEHDVEIALTFLHNSTIILYYPEIQPQLVFIGPQKIIDVLSHLLALTYVSYPIPATKLVPNLLQDEQTRLKEKGCFKKALLEKFCGVFSNDFTPDYFINLLQHLHIITELKSQSQDSSYFLPAALPAYNNEYDNDLPKSIKPLYYVWLEMAEDEWESKNFVLVPQGIFPLIYVYLLEQTKYKVQLPQQHCKYRDAVSLWIWIKGKRCTLYIINRYEHIEVYFNGPKNCYCPQVRELITTIINKSSDAINAKRNHAIAFPCPNGKEHCYCIVDEENKVADCLLWHSNENDVSENDETYWCWFGLESDSSSAGIKEDVLLNTTHLHDVRMLLKEGKFSNSECTNFGLGLGLYNDTLKTIEMDYPRDTNGCVRECLVKWLENADDVNDKGGAKWSTLIKALEECDQNSTADYIRNKTLKRKADEELCTTSKSSKVD</sequence>
<dbReference type="InParanoid" id="A0A1X7TY82"/>
<dbReference type="Gene3D" id="1.10.10.10">
    <property type="entry name" value="Winged helix-like DNA-binding domain superfamily/Winged helix DNA-binding domain"/>
    <property type="match status" value="1"/>
</dbReference>
<gene>
    <name evidence="1" type="primary">109585493</name>
</gene>
<organism evidence="1">
    <name type="scientific">Amphimedon queenslandica</name>
    <name type="common">Sponge</name>
    <dbReference type="NCBI Taxonomy" id="400682"/>
    <lineage>
        <taxon>Eukaryota</taxon>
        <taxon>Metazoa</taxon>
        <taxon>Porifera</taxon>
        <taxon>Demospongiae</taxon>
        <taxon>Heteroscleromorpha</taxon>
        <taxon>Haplosclerida</taxon>
        <taxon>Niphatidae</taxon>
        <taxon>Amphimedon</taxon>
    </lineage>
</organism>
<dbReference type="EnsemblMetazoa" id="XM_020001593.1">
    <property type="protein sequence ID" value="XP_019857152.1"/>
    <property type="gene ID" value="LOC109585493"/>
</dbReference>
<dbReference type="InterPro" id="IPR036388">
    <property type="entry name" value="WH-like_DNA-bd_sf"/>
</dbReference>
<evidence type="ECO:0000313" key="2">
    <source>
        <dbReference type="Proteomes" id="UP000007879"/>
    </source>
</evidence>
<dbReference type="Proteomes" id="UP000007879">
    <property type="component" value="Unassembled WGS sequence"/>
</dbReference>
<evidence type="ECO:0000313" key="1">
    <source>
        <dbReference type="EnsemblMetazoa" id="Aqu2.1.20070_001"/>
    </source>
</evidence>
<dbReference type="EnsemblMetazoa" id="Aqu2.1.20070_001">
    <property type="protein sequence ID" value="Aqu2.1.20070_001"/>
    <property type="gene ID" value="Aqu2.1.20070"/>
</dbReference>
<reference evidence="1" key="2">
    <citation type="submission" date="2017-05" db="UniProtKB">
        <authorList>
            <consortium name="EnsemblMetazoa"/>
        </authorList>
    </citation>
    <scope>IDENTIFICATION</scope>
</reference>
<accession>A0A1X7TY82</accession>
<dbReference type="SUPFAM" id="SSF47986">
    <property type="entry name" value="DEATH domain"/>
    <property type="match status" value="1"/>
</dbReference>
<dbReference type="KEGG" id="aqu:109585493"/>
<dbReference type="InterPro" id="IPR011029">
    <property type="entry name" value="DEATH-like_dom_sf"/>
</dbReference>
<proteinExistence type="predicted"/>